<accession>A0A8S2RQX6</accession>
<comment type="caution">
    <text evidence="1">The sequence shown here is derived from an EMBL/GenBank/DDBJ whole genome shotgun (WGS) entry which is preliminary data.</text>
</comment>
<dbReference type="Proteomes" id="UP000676336">
    <property type="component" value="Unassembled WGS sequence"/>
</dbReference>
<dbReference type="EMBL" id="CAJOBH010283227">
    <property type="protein sequence ID" value="CAF5172672.1"/>
    <property type="molecule type" value="Genomic_DNA"/>
</dbReference>
<evidence type="ECO:0000313" key="2">
    <source>
        <dbReference type="EMBL" id="CAF5172672.1"/>
    </source>
</evidence>
<dbReference type="AlphaFoldDB" id="A0A8S2RQX6"/>
<feature type="non-terminal residue" evidence="1">
    <location>
        <position position="122"/>
    </location>
</feature>
<protein>
    <submittedName>
        <fullName evidence="1">Uncharacterized protein</fullName>
    </submittedName>
</protein>
<reference evidence="1" key="1">
    <citation type="submission" date="2021-02" db="EMBL/GenBank/DDBJ databases">
        <authorList>
            <person name="Nowell W R."/>
        </authorList>
    </citation>
    <scope>NUCLEOTIDE SEQUENCE</scope>
</reference>
<gene>
    <name evidence="2" type="ORF">BYL167_LOCUS77615</name>
    <name evidence="1" type="ORF">SMN809_LOCUS20836</name>
</gene>
<organism evidence="1 3">
    <name type="scientific">Rotaria magnacalcarata</name>
    <dbReference type="NCBI Taxonomy" id="392030"/>
    <lineage>
        <taxon>Eukaryota</taxon>
        <taxon>Metazoa</taxon>
        <taxon>Spiralia</taxon>
        <taxon>Gnathifera</taxon>
        <taxon>Rotifera</taxon>
        <taxon>Eurotatoria</taxon>
        <taxon>Bdelloidea</taxon>
        <taxon>Philodinida</taxon>
        <taxon>Philodinidae</taxon>
        <taxon>Rotaria</taxon>
    </lineage>
</organism>
<name>A0A8S2RQX6_9BILA</name>
<dbReference type="Proteomes" id="UP000681967">
    <property type="component" value="Unassembled WGS sequence"/>
</dbReference>
<sequence length="122" mass="14131">ETLSIVDFSLPLGESFLTDRIRIIKPYLLSATKFGLFQESLDCTESDQNTEWTLVNFDTLKASTDISNSENTMFYQAYQQMRNNAHIIFRRPTEQLWHAQYIGMHSTDHGGPYRDSITRICS</sequence>
<dbReference type="EMBL" id="CAJOBI010014446">
    <property type="protein sequence ID" value="CAF4176704.1"/>
    <property type="molecule type" value="Genomic_DNA"/>
</dbReference>
<evidence type="ECO:0000313" key="1">
    <source>
        <dbReference type="EMBL" id="CAF4176704.1"/>
    </source>
</evidence>
<proteinExistence type="predicted"/>
<feature type="non-terminal residue" evidence="1">
    <location>
        <position position="1"/>
    </location>
</feature>
<evidence type="ECO:0000313" key="3">
    <source>
        <dbReference type="Proteomes" id="UP000676336"/>
    </source>
</evidence>